<evidence type="ECO:0000256" key="3">
    <source>
        <dbReference type="ARBA" id="ARBA00023163"/>
    </source>
</evidence>
<keyword evidence="3" id="KW-0804">Transcription</keyword>
<dbReference type="RefSeq" id="WP_262581607.1">
    <property type="nucleotide sequence ID" value="NZ_JAOQJV010000008.1"/>
</dbReference>
<evidence type="ECO:0000313" key="6">
    <source>
        <dbReference type="Proteomes" id="UP001207605"/>
    </source>
</evidence>
<evidence type="ECO:0000256" key="2">
    <source>
        <dbReference type="ARBA" id="ARBA00023125"/>
    </source>
</evidence>
<sequence>MIPYERHEAIMNLLREKKYVRTEQLSKALYVSVATIRRDLAEMEKNGFLQRVSGGARVIEEPKDRPVEYMVEENVRKKKHIARLASRYLRDDQRISMDAGSTVLQLCPYFERYNNLNVLTNGLYTALELMKIDSVNVHLLGGNLNKILLDTKGTDTMSQIGMHHSDIAFISCRGITARGSFDPNDDETAVKRAFAENSTKVVLFADSSKFNKTFLNVSLGYDVIDAIISDAPFPEDIQEVCRNKNVEMLW</sequence>
<dbReference type="Proteomes" id="UP001207605">
    <property type="component" value="Unassembled WGS sequence"/>
</dbReference>
<dbReference type="Pfam" id="PF00455">
    <property type="entry name" value="DeoRC"/>
    <property type="match status" value="1"/>
</dbReference>
<dbReference type="PROSITE" id="PS51000">
    <property type="entry name" value="HTH_DEOR_2"/>
    <property type="match status" value="1"/>
</dbReference>
<comment type="caution">
    <text evidence="5">The sequence shown here is derived from an EMBL/GenBank/DDBJ whole genome shotgun (WGS) entry which is preliminary data.</text>
</comment>
<dbReference type="PANTHER" id="PTHR30363:SF44">
    <property type="entry name" value="AGA OPERON TRANSCRIPTIONAL REPRESSOR-RELATED"/>
    <property type="match status" value="1"/>
</dbReference>
<dbReference type="Gene3D" id="1.10.10.10">
    <property type="entry name" value="Winged helix-like DNA-binding domain superfamily/Winged helix DNA-binding domain"/>
    <property type="match status" value="1"/>
</dbReference>
<dbReference type="EMBL" id="JAOQJV010000008">
    <property type="protein sequence ID" value="MCU6700158.1"/>
    <property type="molecule type" value="Genomic_DNA"/>
</dbReference>
<dbReference type="SUPFAM" id="SSF46785">
    <property type="entry name" value="Winged helix' DNA-binding domain"/>
    <property type="match status" value="1"/>
</dbReference>
<dbReference type="Gene3D" id="3.40.50.1360">
    <property type="match status" value="1"/>
</dbReference>
<feature type="domain" description="HTH deoR-type" evidence="4">
    <location>
        <begin position="3"/>
        <end position="58"/>
    </location>
</feature>
<dbReference type="InterPro" id="IPR050313">
    <property type="entry name" value="Carb_Metab_HTH_regulators"/>
</dbReference>
<accession>A0ABT2S6D5</accession>
<dbReference type="PANTHER" id="PTHR30363">
    <property type="entry name" value="HTH-TYPE TRANSCRIPTIONAL REGULATOR SRLR-RELATED"/>
    <property type="match status" value="1"/>
</dbReference>
<dbReference type="SMART" id="SM01134">
    <property type="entry name" value="DeoRC"/>
    <property type="match status" value="1"/>
</dbReference>
<dbReference type="InterPro" id="IPR036390">
    <property type="entry name" value="WH_DNA-bd_sf"/>
</dbReference>
<dbReference type="SUPFAM" id="SSF100950">
    <property type="entry name" value="NagB/RpiA/CoA transferase-like"/>
    <property type="match status" value="1"/>
</dbReference>
<dbReference type="InterPro" id="IPR001034">
    <property type="entry name" value="DeoR_HTH"/>
</dbReference>
<evidence type="ECO:0000259" key="4">
    <source>
        <dbReference type="PROSITE" id="PS51000"/>
    </source>
</evidence>
<dbReference type="PRINTS" id="PR00037">
    <property type="entry name" value="HTHLACR"/>
</dbReference>
<dbReference type="PROSITE" id="PS00894">
    <property type="entry name" value="HTH_DEOR_1"/>
    <property type="match status" value="1"/>
</dbReference>
<dbReference type="SMART" id="SM00420">
    <property type="entry name" value="HTH_DEOR"/>
    <property type="match status" value="1"/>
</dbReference>
<keyword evidence="1" id="KW-0805">Transcription regulation</keyword>
<proteinExistence type="predicted"/>
<evidence type="ECO:0000256" key="1">
    <source>
        <dbReference type="ARBA" id="ARBA00023015"/>
    </source>
</evidence>
<dbReference type="InterPro" id="IPR037171">
    <property type="entry name" value="NagB/RpiA_transferase-like"/>
</dbReference>
<name>A0ABT2S6D5_9FIRM</name>
<protein>
    <submittedName>
        <fullName evidence="5">DeoR/GlpR family DNA-binding transcription regulator</fullName>
    </submittedName>
</protein>
<dbReference type="Pfam" id="PF08220">
    <property type="entry name" value="HTH_DeoR"/>
    <property type="match status" value="1"/>
</dbReference>
<keyword evidence="6" id="KW-1185">Reference proteome</keyword>
<dbReference type="InterPro" id="IPR036388">
    <property type="entry name" value="WH-like_DNA-bd_sf"/>
</dbReference>
<dbReference type="GO" id="GO:0003677">
    <property type="term" value="F:DNA binding"/>
    <property type="evidence" value="ECO:0007669"/>
    <property type="project" value="UniProtKB-KW"/>
</dbReference>
<dbReference type="InterPro" id="IPR018356">
    <property type="entry name" value="Tscrpt_reg_HTH_DeoR_CS"/>
</dbReference>
<keyword evidence="2 5" id="KW-0238">DNA-binding</keyword>
<dbReference type="InterPro" id="IPR014036">
    <property type="entry name" value="DeoR-like_C"/>
</dbReference>
<organism evidence="5 6">
    <name type="scientific">Dorea ammoniilytica</name>
    <dbReference type="NCBI Taxonomy" id="2981788"/>
    <lineage>
        <taxon>Bacteria</taxon>
        <taxon>Bacillati</taxon>
        <taxon>Bacillota</taxon>
        <taxon>Clostridia</taxon>
        <taxon>Lachnospirales</taxon>
        <taxon>Lachnospiraceae</taxon>
        <taxon>Dorea</taxon>
    </lineage>
</organism>
<gene>
    <name evidence="5" type="ORF">OCV65_07920</name>
</gene>
<reference evidence="5 6" key="1">
    <citation type="journal article" date="2021" name="ISME Commun">
        <title>Automated analysis of genomic sequences facilitates high-throughput and comprehensive description of bacteria.</title>
        <authorList>
            <person name="Hitch T.C.A."/>
        </authorList>
    </citation>
    <scope>NUCLEOTIDE SEQUENCE [LARGE SCALE GENOMIC DNA]</scope>
    <source>
        <strain evidence="5 6">Sanger_02</strain>
    </source>
</reference>
<evidence type="ECO:0000313" key="5">
    <source>
        <dbReference type="EMBL" id="MCU6700158.1"/>
    </source>
</evidence>